<evidence type="ECO:0000313" key="3">
    <source>
        <dbReference type="Proteomes" id="UP000001818"/>
    </source>
</evidence>
<name>Q138S5_RHOPS</name>
<dbReference type="EMBL" id="CP000283">
    <property type="protein sequence ID" value="ABE39414.1"/>
    <property type="molecule type" value="Genomic_DNA"/>
</dbReference>
<dbReference type="STRING" id="316057.RPD_2179"/>
<dbReference type="BioCyc" id="RPAL316057:RPD_RS10940-MONOMER"/>
<dbReference type="Proteomes" id="UP000001818">
    <property type="component" value="Chromosome"/>
</dbReference>
<evidence type="ECO:0000313" key="2">
    <source>
        <dbReference type="EMBL" id="ABE39414.1"/>
    </source>
</evidence>
<dbReference type="HOGENOM" id="CLU_008143_0_0_5"/>
<reference evidence="2 3" key="1">
    <citation type="submission" date="2006-03" db="EMBL/GenBank/DDBJ databases">
        <title>Complete sequence of Rhodopseudomonas palustris BisB5.</title>
        <authorList>
            <consortium name="US DOE Joint Genome Institute"/>
            <person name="Copeland A."/>
            <person name="Lucas S."/>
            <person name="Lapidus A."/>
            <person name="Barry K."/>
            <person name="Detter J.C."/>
            <person name="Glavina del Rio T."/>
            <person name="Hammon N."/>
            <person name="Israni S."/>
            <person name="Dalin E."/>
            <person name="Tice H."/>
            <person name="Pitluck S."/>
            <person name="Chain P."/>
            <person name="Malfatti S."/>
            <person name="Shin M."/>
            <person name="Vergez L."/>
            <person name="Schmutz J."/>
            <person name="Larimer F."/>
            <person name="Land M."/>
            <person name="Hauser L."/>
            <person name="Pelletier D.A."/>
            <person name="Kyrpides N."/>
            <person name="Lykidis A."/>
            <person name="Oda Y."/>
            <person name="Harwood C.S."/>
            <person name="Richardson P."/>
        </authorList>
    </citation>
    <scope>NUCLEOTIDE SEQUENCE [LARGE SCALE GENOMIC DNA]</scope>
    <source>
        <strain evidence="2 3">BisB5</strain>
    </source>
</reference>
<feature type="transmembrane region" description="Helical" evidence="1">
    <location>
        <begin position="426"/>
        <end position="446"/>
    </location>
</feature>
<gene>
    <name evidence="2" type="ordered locus">RPD_2179</name>
</gene>
<dbReference type="Gene3D" id="3.60.21.10">
    <property type="match status" value="1"/>
</dbReference>
<organism evidence="2 3">
    <name type="scientific">Rhodopseudomonas palustris (strain BisB5)</name>
    <dbReference type="NCBI Taxonomy" id="316057"/>
    <lineage>
        <taxon>Bacteria</taxon>
        <taxon>Pseudomonadati</taxon>
        <taxon>Pseudomonadota</taxon>
        <taxon>Alphaproteobacteria</taxon>
        <taxon>Hyphomicrobiales</taxon>
        <taxon>Nitrobacteraceae</taxon>
        <taxon>Rhodopseudomonas</taxon>
    </lineage>
</organism>
<sequence length="590" mass="66622">MTDQLLSDTKRYPGMTRWFSPWLLLKLINNVVVSSIFGQYADRRLIIAALDTVEPAVHLQRAEAFRGKLDGDGDEIWIDWVADLGDGFDSTYAVASLLSAKTLIVEGVTTPLPRGQALIMGGDEVYPLASRQAYYNQLRQPYAWASPDHDKSDDKGRPVLAIPGNHDWYDGLVLFLALFCKEKPWHIGSLRTCQRRSYFAVRLTEDWWLWATDVQLLDDMDKPQADYFTTIAQGMPENSNIILCSAEPGWLYTDTNRSSWEIMEYAAGIARKAGKNHSIPLILSGDTHHYSRYESDRGRQFITSGGGGAFLHPTHQLEKEVSVVFVDHRETLKLGVMTDRSDAKKTTEAAYPSFSKSRALTFGNIFFAFTNWDFSLLMGAIYFLFAVLISLHDYPDAYVAILGAFAAGLIGYSFKQEASKKGKIWGSSFAHAVVQTAVTIAASRWFADFNAHHFTWTGRWWELWEWLGILAIEMVPVGFVFGGTIFGLNMLFTCLFLRMNRNDGFSSLRLGSYKNFVRLKLKKDGFEVYAIGLDRVPNRSDWYPNPKHQRNRPDPEVPVYLSKVGIQPHLIEKVALSFPAKEDSPPTAAV</sequence>
<evidence type="ECO:0008006" key="4">
    <source>
        <dbReference type="Google" id="ProtNLM"/>
    </source>
</evidence>
<protein>
    <recommendedName>
        <fullName evidence="4">Calcineurin-like phosphoesterase domain-containing protein</fullName>
    </recommendedName>
</protein>
<keyword evidence="1" id="KW-1133">Transmembrane helix</keyword>
<dbReference type="KEGG" id="rpd:RPD_2179"/>
<evidence type="ECO:0000256" key="1">
    <source>
        <dbReference type="SAM" id="Phobius"/>
    </source>
</evidence>
<dbReference type="PANTHER" id="PTHR34211">
    <property type="entry name" value="CALCINEURIN-LIKE METALLO-PHOSPHOESTERASE SUPERFAMILY PROTEIN"/>
    <property type="match status" value="1"/>
</dbReference>
<feature type="transmembrane region" description="Helical" evidence="1">
    <location>
        <begin position="20"/>
        <end position="38"/>
    </location>
</feature>
<dbReference type="PANTHER" id="PTHR34211:SF3">
    <property type="entry name" value="CALCINEURIN-LIKE METALLO-PHOSPHOESTERASE SUPERFAMILY PROTEIN"/>
    <property type="match status" value="1"/>
</dbReference>
<proteinExistence type="predicted"/>
<keyword evidence="1" id="KW-0472">Membrane</keyword>
<keyword evidence="1" id="KW-0812">Transmembrane</keyword>
<accession>Q138S5</accession>
<feature type="transmembrane region" description="Helical" evidence="1">
    <location>
        <begin position="466"/>
        <end position="497"/>
    </location>
</feature>
<dbReference type="eggNOG" id="COG1408">
    <property type="taxonomic scope" value="Bacteria"/>
</dbReference>
<dbReference type="InterPro" id="IPR029052">
    <property type="entry name" value="Metallo-depent_PP-like"/>
</dbReference>
<feature type="transmembrane region" description="Helical" evidence="1">
    <location>
        <begin position="397"/>
        <end position="414"/>
    </location>
</feature>
<feature type="transmembrane region" description="Helical" evidence="1">
    <location>
        <begin position="365"/>
        <end position="391"/>
    </location>
</feature>
<dbReference type="SUPFAM" id="SSF56300">
    <property type="entry name" value="Metallo-dependent phosphatases"/>
    <property type="match status" value="1"/>
</dbReference>
<dbReference type="AlphaFoldDB" id="Q138S5"/>